<keyword evidence="3" id="KW-1185">Reference proteome</keyword>
<dbReference type="InterPro" id="IPR043502">
    <property type="entry name" value="DNA/RNA_pol_sf"/>
</dbReference>
<dbReference type="InParanoid" id="C5LI04"/>
<dbReference type="Pfam" id="PF00078">
    <property type="entry name" value="RVT_1"/>
    <property type="match status" value="1"/>
</dbReference>
<dbReference type="AlphaFoldDB" id="C5LI04"/>
<dbReference type="PROSITE" id="PS50994">
    <property type="entry name" value="INTEGRASE"/>
    <property type="match status" value="1"/>
</dbReference>
<dbReference type="Gene3D" id="3.30.420.10">
    <property type="entry name" value="Ribonuclease H-like superfamily/Ribonuclease H"/>
    <property type="match status" value="1"/>
</dbReference>
<dbReference type="Proteomes" id="UP000007800">
    <property type="component" value="Unassembled WGS sequence"/>
</dbReference>
<dbReference type="InterPro" id="IPR050951">
    <property type="entry name" value="Retrovirus_Pol_polyprotein"/>
</dbReference>
<protein>
    <submittedName>
        <fullName evidence="2">Gag/pol/env polyprotein, putative</fullName>
    </submittedName>
</protein>
<evidence type="ECO:0000313" key="2">
    <source>
        <dbReference type="EMBL" id="EER03758.1"/>
    </source>
</evidence>
<dbReference type="Pfam" id="PF00665">
    <property type="entry name" value="rve"/>
    <property type="match status" value="1"/>
</dbReference>
<dbReference type="PANTHER" id="PTHR37984">
    <property type="entry name" value="PROTEIN CBG26694"/>
    <property type="match status" value="1"/>
</dbReference>
<accession>C5LI04</accession>
<dbReference type="InterPro" id="IPR000477">
    <property type="entry name" value="RT_dom"/>
</dbReference>
<name>C5LI04_PERM5</name>
<feature type="domain" description="Integrase catalytic" evidence="1">
    <location>
        <begin position="604"/>
        <end position="765"/>
    </location>
</feature>
<dbReference type="RefSeq" id="XP_002771942.1">
    <property type="nucleotide sequence ID" value="XM_002771896.1"/>
</dbReference>
<organism evidence="3">
    <name type="scientific">Perkinsus marinus (strain ATCC 50983 / TXsc)</name>
    <dbReference type="NCBI Taxonomy" id="423536"/>
    <lineage>
        <taxon>Eukaryota</taxon>
        <taxon>Sar</taxon>
        <taxon>Alveolata</taxon>
        <taxon>Perkinsozoa</taxon>
        <taxon>Perkinsea</taxon>
        <taxon>Perkinsida</taxon>
        <taxon>Perkinsidae</taxon>
        <taxon>Perkinsus</taxon>
    </lineage>
</organism>
<sequence length="900" mass="100397">MDATAAFYKVRLSREDGCTAIVRCLGKKYRVDRMAFGIRCGPGVLEEILTALVAEVEAKVRLSFPDDPLHIWVYVDDFTLLGSRQVVEAAQKLLIERGSSWGFTFSAHKTHRVDFHPDGWVSAFKEFRHLGVTFACKCVPKRADMFELCLRCTTPSLSQELFQEGQRTTKRALFKLAGLSHDPLAIHAEQALAGDLIRRVAGKWKDLGWDEQARLTAKEADALSKAISVIRAWQREGPCEHPTAFGATELRVTTDASPYGYGYHVDVLGGKFGPVKLHRRAKFWKGPSVSWHMNRREAFCLSAAHLFVESIVMFIRPLSLRIMSDSRTALSWVQGGSRLTCRSVERVALARLCDAVCELREAWRRRYGVYSQLSHVAADENEEADALSRLGVRWRIPKEILLDGREAVVDDCECDDHGKLSDQVEGRLAIILDADAGSPPAEVSVAPGKPARRKLLQLQWQSPSARLILQCLGSNPPDEAGSALLCVHGPAPRALARELADFFVADDGVLLKRVTTARLNGIQAHRLCYFIPADTSDGKGFAEHVVSQYHDEAGCLNVRYLRWLITRTFYYPNIRRLVNDLSKSRNKCQQSFSRRYYSTTDGGRSLNEGVRSVWQTISIDLAEMGPDRYSRYHSAIFLIDHFSRYVWISPIRNSTSSAVVGALSTCFDWWGNPSLLQSDGGPAFRSAAFRKFLLERGIVQRITNPGSPFANGLVERSISALKTLCRGVANKRVWPTLLSKAFVRLNCKPLSDVGLTPHEIFFCRPRRLSVENALENDGPESSAIATLDDVANLMNVRKVMNDMVKTALHKSITDSREICGTRGRGPPAIGDEVLLFEPNSFGRGGSYGSTVYRVYGQVGRTTLQLVLAGPYQGPVNKSDILECHYFNTRPYNRPSGGHVE</sequence>
<gene>
    <name evidence="2" type="ORF">Pmar_PMAR023056</name>
</gene>
<reference evidence="2 3" key="1">
    <citation type="submission" date="2008-07" db="EMBL/GenBank/DDBJ databases">
        <authorList>
            <person name="El-Sayed N."/>
            <person name="Caler E."/>
            <person name="Inman J."/>
            <person name="Amedeo P."/>
            <person name="Hass B."/>
            <person name="Wortman J."/>
        </authorList>
    </citation>
    <scope>NUCLEOTIDE SEQUENCE [LARGE SCALE GENOMIC DNA]</scope>
    <source>
        <strain evidence="3">ATCC 50983 / TXsc</strain>
    </source>
</reference>
<dbReference type="GeneID" id="9048251"/>
<evidence type="ECO:0000259" key="1">
    <source>
        <dbReference type="PROSITE" id="PS50994"/>
    </source>
</evidence>
<dbReference type="GO" id="GO:0003676">
    <property type="term" value="F:nucleic acid binding"/>
    <property type="evidence" value="ECO:0007669"/>
    <property type="project" value="InterPro"/>
</dbReference>
<dbReference type="InterPro" id="IPR012337">
    <property type="entry name" value="RNaseH-like_sf"/>
</dbReference>
<dbReference type="SUPFAM" id="SSF56672">
    <property type="entry name" value="DNA/RNA polymerases"/>
    <property type="match status" value="1"/>
</dbReference>
<dbReference type="PANTHER" id="PTHR37984:SF5">
    <property type="entry name" value="PROTEIN NYNRIN-LIKE"/>
    <property type="match status" value="1"/>
</dbReference>
<dbReference type="OrthoDB" id="115435at2759"/>
<proteinExistence type="predicted"/>
<dbReference type="GO" id="GO:0015074">
    <property type="term" value="P:DNA integration"/>
    <property type="evidence" value="ECO:0007669"/>
    <property type="project" value="InterPro"/>
</dbReference>
<dbReference type="SUPFAM" id="SSF53098">
    <property type="entry name" value="Ribonuclease H-like"/>
    <property type="match status" value="1"/>
</dbReference>
<dbReference type="InterPro" id="IPR001584">
    <property type="entry name" value="Integrase_cat-core"/>
</dbReference>
<dbReference type="EMBL" id="GG682149">
    <property type="protein sequence ID" value="EER03758.1"/>
    <property type="molecule type" value="Genomic_DNA"/>
</dbReference>
<evidence type="ECO:0000313" key="3">
    <source>
        <dbReference type="Proteomes" id="UP000007800"/>
    </source>
</evidence>
<dbReference type="InterPro" id="IPR036397">
    <property type="entry name" value="RNaseH_sf"/>
</dbReference>